<protein>
    <submittedName>
        <fullName evidence="1">Uncharacterized protein</fullName>
    </submittedName>
</protein>
<sequence>MGRHKRITLVGDGDRFSTTRMLSIPSVGLQCEISESVELAARELLELTWVYVYGRCSAPLIHSRVDKQTLPLRIVKHSSAERRVILAVQRYQRQMSLSLVRQVVLYTLNIFPNNTQSGRGHKIAAINPKHRSTIMALTFVADDKTAVCVGPPFQTRTFRKR</sequence>
<accession>A0AAE1E5X0</accession>
<gene>
    <name evidence="1" type="ORF">RRG08_014780</name>
</gene>
<keyword evidence="2" id="KW-1185">Reference proteome</keyword>
<organism evidence="1 2">
    <name type="scientific">Elysia crispata</name>
    <name type="common">lettuce slug</name>
    <dbReference type="NCBI Taxonomy" id="231223"/>
    <lineage>
        <taxon>Eukaryota</taxon>
        <taxon>Metazoa</taxon>
        <taxon>Spiralia</taxon>
        <taxon>Lophotrochozoa</taxon>
        <taxon>Mollusca</taxon>
        <taxon>Gastropoda</taxon>
        <taxon>Heterobranchia</taxon>
        <taxon>Euthyneura</taxon>
        <taxon>Panpulmonata</taxon>
        <taxon>Sacoglossa</taxon>
        <taxon>Placobranchoidea</taxon>
        <taxon>Plakobranchidae</taxon>
        <taxon>Elysia</taxon>
    </lineage>
</organism>
<dbReference type="EMBL" id="JAWDGP010001095">
    <property type="protein sequence ID" value="KAK3794715.1"/>
    <property type="molecule type" value="Genomic_DNA"/>
</dbReference>
<dbReference type="Proteomes" id="UP001283361">
    <property type="component" value="Unassembled WGS sequence"/>
</dbReference>
<proteinExistence type="predicted"/>
<dbReference type="AlphaFoldDB" id="A0AAE1E5X0"/>
<evidence type="ECO:0000313" key="2">
    <source>
        <dbReference type="Proteomes" id="UP001283361"/>
    </source>
</evidence>
<comment type="caution">
    <text evidence="1">The sequence shown here is derived from an EMBL/GenBank/DDBJ whole genome shotgun (WGS) entry which is preliminary data.</text>
</comment>
<reference evidence="1" key="1">
    <citation type="journal article" date="2023" name="G3 (Bethesda)">
        <title>A reference genome for the long-term kleptoplast-retaining sea slug Elysia crispata morphotype clarki.</title>
        <authorList>
            <person name="Eastman K.E."/>
            <person name="Pendleton A.L."/>
            <person name="Shaikh M.A."/>
            <person name="Suttiyut T."/>
            <person name="Ogas R."/>
            <person name="Tomko P."/>
            <person name="Gavelis G."/>
            <person name="Widhalm J.R."/>
            <person name="Wisecaver J.H."/>
        </authorList>
    </citation>
    <scope>NUCLEOTIDE SEQUENCE</scope>
    <source>
        <strain evidence="1">ECLA1</strain>
    </source>
</reference>
<name>A0AAE1E5X0_9GAST</name>
<evidence type="ECO:0000313" key="1">
    <source>
        <dbReference type="EMBL" id="KAK3794715.1"/>
    </source>
</evidence>